<dbReference type="RefSeq" id="WP_158637768.1">
    <property type="nucleotide sequence ID" value="NZ_VLKJ01000009.1"/>
</dbReference>
<gene>
    <name evidence="1" type="ORF">GGR37_003738</name>
</gene>
<dbReference type="InterPro" id="IPR001753">
    <property type="entry name" value="Enoyl-CoA_hydra/iso"/>
</dbReference>
<comment type="caution">
    <text evidence="1">The sequence shown here is derived from an EMBL/GenBank/DDBJ whole genome shotgun (WGS) entry which is preliminary data.</text>
</comment>
<dbReference type="AlphaFoldDB" id="A0A7W7AEC2"/>
<dbReference type="OrthoDB" id="9777711at2"/>
<dbReference type="InterPro" id="IPR029045">
    <property type="entry name" value="ClpP/crotonase-like_dom_sf"/>
</dbReference>
<accession>A0A7W7AEC2</accession>
<proteinExistence type="predicted"/>
<sequence length="264" mass="26872">MYSAAGGVAQITLNRPDRLNASNRALSQGLTAAFTRAAVDPQVRVVLLAGAGRAFCAGADLQVLDEISAGPDAAHSGSNGLRYDGITRLEKPVVAAIRGACAGIGLALACAADIRIAAEDAVFVAPFVKLGLPAEGGLAWLLSHAMGPGNAAELLLSARRMGAGEALAKGLVAHVLPVEGFGSAMLAYAQDLASGAPASFAAIKKQIFQAATHDFATAQDHAATLALTMLQGHDFREAVAARREGRVPAFAPIAGRFDPPVSEG</sequence>
<dbReference type="CDD" id="cd06558">
    <property type="entry name" value="crotonase-like"/>
    <property type="match status" value="1"/>
</dbReference>
<organism evidence="1 2">
    <name type="scientific">Novosphingobium taihuense</name>
    <dbReference type="NCBI Taxonomy" id="260085"/>
    <lineage>
        <taxon>Bacteria</taxon>
        <taxon>Pseudomonadati</taxon>
        <taxon>Pseudomonadota</taxon>
        <taxon>Alphaproteobacteria</taxon>
        <taxon>Sphingomonadales</taxon>
        <taxon>Sphingomonadaceae</taxon>
        <taxon>Novosphingobium</taxon>
    </lineage>
</organism>
<dbReference type="EMBL" id="JACHOA010000008">
    <property type="protein sequence ID" value="MBB4615442.1"/>
    <property type="molecule type" value="Genomic_DNA"/>
</dbReference>
<keyword evidence="2" id="KW-1185">Reference proteome</keyword>
<dbReference type="GO" id="GO:0003824">
    <property type="term" value="F:catalytic activity"/>
    <property type="evidence" value="ECO:0007669"/>
    <property type="project" value="UniProtKB-ARBA"/>
</dbReference>
<dbReference type="PANTHER" id="PTHR43459:SF1">
    <property type="entry name" value="EG:BACN32G11.4 PROTEIN"/>
    <property type="match status" value="1"/>
</dbReference>
<protein>
    <submittedName>
        <fullName evidence="1">Enoyl-CoA hydratase/carnithine racemase</fullName>
    </submittedName>
</protein>
<reference evidence="1 2" key="1">
    <citation type="submission" date="2020-08" db="EMBL/GenBank/DDBJ databases">
        <title>Genomic Encyclopedia of Type Strains, Phase IV (KMG-IV): sequencing the most valuable type-strain genomes for metagenomic binning, comparative biology and taxonomic classification.</title>
        <authorList>
            <person name="Goeker M."/>
        </authorList>
    </citation>
    <scope>NUCLEOTIDE SEQUENCE [LARGE SCALE GENOMIC DNA]</scope>
    <source>
        <strain evidence="1 2">DSM 17507</strain>
    </source>
</reference>
<evidence type="ECO:0000313" key="2">
    <source>
        <dbReference type="Proteomes" id="UP000538566"/>
    </source>
</evidence>
<evidence type="ECO:0000313" key="1">
    <source>
        <dbReference type="EMBL" id="MBB4615442.1"/>
    </source>
</evidence>
<dbReference type="PANTHER" id="PTHR43459">
    <property type="entry name" value="ENOYL-COA HYDRATASE"/>
    <property type="match status" value="1"/>
</dbReference>
<dbReference type="Gene3D" id="3.90.226.10">
    <property type="entry name" value="2-enoyl-CoA Hydratase, Chain A, domain 1"/>
    <property type="match status" value="1"/>
</dbReference>
<dbReference type="Pfam" id="PF00378">
    <property type="entry name" value="ECH_1"/>
    <property type="match status" value="1"/>
</dbReference>
<name>A0A7W7AEC2_9SPHN</name>
<dbReference type="Proteomes" id="UP000538566">
    <property type="component" value="Unassembled WGS sequence"/>
</dbReference>
<dbReference type="SUPFAM" id="SSF52096">
    <property type="entry name" value="ClpP/crotonase"/>
    <property type="match status" value="1"/>
</dbReference>